<gene>
    <name evidence="1" type="ORF">EIMP300_88990</name>
</gene>
<proteinExistence type="predicted"/>
<accession>A0A8S0G4H3</accession>
<evidence type="ECO:0000313" key="2">
    <source>
        <dbReference type="Proteomes" id="UP000467488"/>
    </source>
</evidence>
<evidence type="ECO:0000313" key="1">
    <source>
        <dbReference type="EMBL" id="BBU87499.1"/>
    </source>
</evidence>
<evidence type="ECO:0008006" key="3">
    <source>
        <dbReference type="Google" id="ProtNLM"/>
    </source>
</evidence>
<dbReference type="AlphaFoldDB" id="A0A8S0G4H3"/>
<reference evidence="1 2" key="1">
    <citation type="submission" date="2020-01" db="EMBL/GenBank/DDBJ databases">
        <title>Dynamics of blaIMP-6 dissemination in carbapenem resistant Enterobacteriacea isolated from regional surveillance in Osaka, Japan.</title>
        <authorList>
            <person name="Abe R."/>
            <person name="Akeda Y."/>
            <person name="Sugawara Y."/>
            <person name="Yamamoto N."/>
            <person name="Tomono K."/>
            <person name="Takeuchi D."/>
            <person name="Kawahara R."/>
            <person name="Hamada S."/>
        </authorList>
    </citation>
    <scope>NUCLEOTIDE SEQUENCE [LARGE SCALE GENOMIC DNA]</scope>
    <source>
        <strain evidence="1 2">E300</strain>
    </source>
</reference>
<protein>
    <recommendedName>
        <fullName evidence="3">Fimbrial protein</fullName>
    </recommendedName>
</protein>
<dbReference type="RefSeq" id="WP_230163602.1">
    <property type="nucleotide sequence ID" value="NZ_CAJNVP030000001.1"/>
</dbReference>
<dbReference type="Proteomes" id="UP000467488">
    <property type="component" value="Chromosome"/>
</dbReference>
<sequence length="54" mass="5983">MKVGDKGVSSYNAPIELANGTYPIELQMIKISNNYNKNHTGAWSAQYTLTATYN</sequence>
<organism evidence="1 2">
    <name type="scientific">Escherichia coli</name>
    <dbReference type="NCBI Taxonomy" id="562"/>
    <lineage>
        <taxon>Bacteria</taxon>
        <taxon>Pseudomonadati</taxon>
        <taxon>Pseudomonadota</taxon>
        <taxon>Gammaproteobacteria</taxon>
        <taxon>Enterobacterales</taxon>
        <taxon>Enterobacteriaceae</taxon>
        <taxon>Escherichia</taxon>
    </lineage>
</organism>
<dbReference type="EMBL" id="AP022360">
    <property type="protein sequence ID" value="BBU87499.1"/>
    <property type="molecule type" value="Genomic_DNA"/>
</dbReference>
<name>A0A8S0G4H3_ECOLX</name>